<keyword evidence="2" id="KW-1133">Transmembrane helix</keyword>
<dbReference type="Proteomes" id="UP000286931">
    <property type="component" value="Unassembled WGS sequence"/>
</dbReference>
<dbReference type="EMBL" id="BIFH01000020">
    <property type="protein sequence ID" value="GCD96514.1"/>
    <property type="molecule type" value="Genomic_DNA"/>
</dbReference>
<feature type="compositionally biased region" description="Pro residues" evidence="1">
    <location>
        <begin position="1"/>
        <end position="10"/>
    </location>
</feature>
<keyword evidence="4" id="KW-1185">Reference proteome</keyword>
<feature type="compositionally biased region" description="Low complexity" evidence="1">
    <location>
        <begin position="49"/>
        <end position="61"/>
    </location>
</feature>
<feature type="region of interest" description="Disordered" evidence="1">
    <location>
        <begin position="1"/>
        <end position="23"/>
    </location>
</feature>
<feature type="transmembrane region" description="Helical" evidence="2">
    <location>
        <begin position="128"/>
        <end position="150"/>
    </location>
</feature>
<evidence type="ECO:0000313" key="4">
    <source>
        <dbReference type="Proteomes" id="UP000286931"/>
    </source>
</evidence>
<protein>
    <submittedName>
        <fullName evidence="3">Uncharacterized protein</fullName>
    </submittedName>
</protein>
<dbReference type="AlphaFoldDB" id="A0A401YPI6"/>
<feature type="region of interest" description="Disordered" evidence="1">
    <location>
        <begin position="152"/>
        <end position="220"/>
    </location>
</feature>
<keyword evidence="2" id="KW-0472">Membrane</keyword>
<evidence type="ECO:0000256" key="1">
    <source>
        <dbReference type="SAM" id="MobiDB-lite"/>
    </source>
</evidence>
<name>A0A401YPI6_9ACTN</name>
<reference evidence="3 4" key="1">
    <citation type="submission" date="2018-12" db="EMBL/GenBank/DDBJ databases">
        <title>Draft genome sequence of Embleya hyalina NBRC 13850T.</title>
        <authorList>
            <person name="Komaki H."/>
            <person name="Hosoyama A."/>
            <person name="Kimura A."/>
            <person name="Ichikawa N."/>
            <person name="Tamura T."/>
        </authorList>
    </citation>
    <scope>NUCLEOTIDE SEQUENCE [LARGE SCALE GENOMIC DNA]</scope>
    <source>
        <strain evidence="3 4">NBRC 13850</strain>
    </source>
</reference>
<gene>
    <name evidence="3" type="ORF">EHYA_04201</name>
</gene>
<feature type="region of interest" description="Disordered" evidence="1">
    <location>
        <begin position="38"/>
        <end position="88"/>
    </location>
</feature>
<proteinExistence type="predicted"/>
<accession>A0A401YPI6</accession>
<organism evidence="3 4">
    <name type="scientific">Embleya hyalina</name>
    <dbReference type="NCBI Taxonomy" id="516124"/>
    <lineage>
        <taxon>Bacteria</taxon>
        <taxon>Bacillati</taxon>
        <taxon>Actinomycetota</taxon>
        <taxon>Actinomycetes</taxon>
        <taxon>Kitasatosporales</taxon>
        <taxon>Streptomycetaceae</taxon>
        <taxon>Embleya</taxon>
    </lineage>
</organism>
<keyword evidence="2" id="KW-0812">Transmembrane</keyword>
<dbReference type="OrthoDB" id="4350610at2"/>
<feature type="compositionally biased region" description="Polar residues" evidence="1">
    <location>
        <begin position="165"/>
        <end position="177"/>
    </location>
</feature>
<evidence type="ECO:0000256" key="2">
    <source>
        <dbReference type="SAM" id="Phobius"/>
    </source>
</evidence>
<evidence type="ECO:0000313" key="3">
    <source>
        <dbReference type="EMBL" id="GCD96514.1"/>
    </source>
</evidence>
<sequence>MPDSPGPEFPDGPDFPEFSEDELSSVVFDESFVRAARVHEPSANERGAAIDAAPTPTAAAPERTDRTAEQADRSDWFDDGTYPPDGEDPWRARTVPGHDTAPMLPHVPAWFAGEPWAKAARTTRWRRGVAWVLALLMGVGVVAMAVTAVYRSGSSQGPTAPRQPSVGTGRSATTDNNPVPAPPGQDTSQVRITVAPGDSGAAGGTTPAPSQAAVARSGPG</sequence>
<feature type="compositionally biased region" description="Basic and acidic residues" evidence="1">
    <location>
        <begin position="62"/>
        <end position="76"/>
    </location>
</feature>
<comment type="caution">
    <text evidence="3">The sequence shown here is derived from an EMBL/GenBank/DDBJ whole genome shotgun (WGS) entry which is preliminary data.</text>
</comment>
<dbReference type="RefSeq" id="WP_126638538.1">
    <property type="nucleotide sequence ID" value="NZ_BIFH01000020.1"/>
</dbReference>